<feature type="binding site" evidence="1">
    <location>
        <position position="52"/>
    </location>
    <ligand>
        <name>Na(+)</name>
        <dbReference type="ChEBI" id="CHEBI:29101"/>
        <label>1</label>
    </ligand>
</feature>
<dbReference type="GO" id="GO:0005886">
    <property type="term" value="C:plasma membrane"/>
    <property type="evidence" value="ECO:0007669"/>
    <property type="project" value="TreeGrafter"/>
</dbReference>
<dbReference type="Pfam" id="PF00209">
    <property type="entry name" value="SNF"/>
    <property type="match status" value="1"/>
</dbReference>
<keyword evidence="2" id="KW-0769">Symport</keyword>
<dbReference type="Proteomes" id="UP000729913">
    <property type="component" value="Unassembled WGS sequence"/>
</dbReference>
<keyword evidence="2" id="KW-0813">Transport</keyword>
<proteinExistence type="inferred from homology"/>
<comment type="caution">
    <text evidence="3">The sequence shown here is derived from an EMBL/GenBank/DDBJ whole genome shotgun (WGS) entry which is preliminary data.</text>
</comment>
<organism evidence="3 4">
    <name type="scientific">Cotesia typhae</name>
    <dbReference type="NCBI Taxonomy" id="2053667"/>
    <lineage>
        <taxon>Eukaryota</taxon>
        <taxon>Metazoa</taxon>
        <taxon>Ecdysozoa</taxon>
        <taxon>Arthropoda</taxon>
        <taxon>Hexapoda</taxon>
        <taxon>Insecta</taxon>
        <taxon>Pterygota</taxon>
        <taxon>Neoptera</taxon>
        <taxon>Endopterygota</taxon>
        <taxon>Hymenoptera</taxon>
        <taxon>Apocrita</taxon>
        <taxon>Ichneumonoidea</taxon>
        <taxon>Braconidae</taxon>
        <taxon>Microgastrinae</taxon>
        <taxon>Cotesia</taxon>
    </lineage>
</organism>
<keyword evidence="2" id="KW-0472">Membrane</keyword>
<dbReference type="InterPro" id="IPR000175">
    <property type="entry name" value="Na/ntran_symport"/>
</dbReference>
<reference evidence="3" key="1">
    <citation type="submission" date="2020-03" db="EMBL/GenBank/DDBJ databases">
        <authorList>
            <person name="Chebbi M.A."/>
            <person name="Drezen J.M."/>
        </authorList>
    </citation>
    <scope>NUCLEOTIDE SEQUENCE</scope>
    <source>
        <tissue evidence="3">Whole body</tissue>
    </source>
</reference>
<dbReference type="PANTHER" id="PTHR11616:SF303">
    <property type="entry name" value="SODIUM- AND CHLORIDE-DEPENDENT GABA TRANSPORTER INE"/>
    <property type="match status" value="1"/>
</dbReference>
<dbReference type="PANTHER" id="PTHR11616">
    <property type="entry name" value="SODIUM/CHLORIDE DEPENDENT TRANSPORTER"/>
    <property type="match status" value="1"/>
</dbReference>
<dbReference type="PROSITE" id="PS50267">
    <property type="entry name" value="NA_NEUROTRAN_SYMP_3"/>
    <property type="match status" value="1"/>
</dbReference>
<dbReference type="OrthoDB" id="7688474at2759"/>
<gene>
    <name evidence="3" type="ORF">G9C98_004682</name>
</gene>
<feature type="binding site" evidence="1">
    <location>
        <position position="48"/>
    </location>
    <ligand>
        <name>Na(+)</name>
        <dbReference type="ChEBI" id="CHEBI:29101"/>
        <label>1</label>
    </ligand>
</feature>
<keyword evidence="1" id="KW-0915">Sodium</keyword>
<dbReference type="GO" id="GO:0046872">
    <property type="term" value="F:metal ion binding"/>
    <property type="evidence" value="ECO:0007669"/>
    <property type="project" value="UniProtKB-KW"/>
</dbReference>
<sequence>MMPLDDDMSTSDTDDYGTFDDLSDYHQPKRPHWANKIQFVLACVGYSVGLGNVWRFPYLCYSSGGGKYLRYPLIINLRTRKSVSFNCQKRPA</sequence>
<feature type="binding site" evidence="1">
    <location>
        <position position="45"/>
    </location>
    <ligand>
        <name>Na(+)</name>
        <dbReference type="ChEBI" id="CHEBI:29101"/>
        <label>1</label>
    </ligand>
</feature>
<dbReference type="AlphaFoldDB" id="A0A8J5QUI5"/>
<evidence type="ECO:0000313" key="4">
    <source>
        <dbReference type="Proteomes" id="UP000729913"/>
    </source>
</evidence>
<protein>
    <recommendedName>
        <fullName evidence="2">Transporter</fullName>
    </recommendedName>
</protein>
<dbReference type="GO" id="GO:0089718">
    <property type="term" value="P:amino acid import across plasma membrane"/>
    <property type="evidence" value="ECO:0007669"/>
    <property type="project" value="TreeGrafter"/>
</dbReference>
<evidence type="ECO:0000256" key="1">
    <source>
        <dbReference type="PIRSR" id="PIRSR600175-1"/>
    </source>
</evidence>
<dbReference type="GO" id="GO:0005283">
    <property type="term" value="F:amino acid:sodium symporter activity"/>
    <property type="evidence" value="ECO:0007669"/>
    <property type="project" value="TreeGrafter"/>
</dbReference>
<reference evidence="3" key="2">
    <citation type="submission" date="2021-04" db="EMBL/GenBank/DDBJ databases">
        <title>Genome-wide patterns of bracovirus chromosomal integration into multiple host tissues during parasitism.</title>
        <authorList>
            <person name="Chebbi M.A.C."/>
        </authorList>
    </citation>
    <scope>NUCLEOTIDE SEQUENCE</scope>
    <source>
        <tissue evidence="3">Whole body</tissue>
    </source>
</reference>
<dbReference type="EMBL" id="JAAOIC020000049">
    <property type="protein sequence ID" value="KAG8036102.1"/>
    <property type="molecule type" value="Genomic_DNA"/>
</dbReference>
<evidence type="ECO:0000256" key="2">
    <source>
        <dbReference type="RuleBase" id="RU003732"/>
    </source>
</evidence>
<evidence type="ECO:0000313" key="3">
    <source>
        <dbReference type="EMBL" id="KAG8036102.1"/>
    </source>
</evidence>
<comment type="similarity">
    <text evidence="2">Belongs to the sodium:neurotransmitter symporter (SNF) (TC 2.A.22) family.</text>
</comment>
<keyword evidence="1" id="KW-0479">Metal-binding</keyword>
<dbReference type="PROSITE" id="PS00610">
    <property type="entry name" value="NA_NEUROTRAN_SYMP_1"/>
    <property type="match status" value="1"/>
</dbReference>
<keyword evidence="2" id="KW-0812">Transmembrane</keyword>
<accession>A0A8J5QUI5</accession>
<name>A0A8J5QUI5_9HYME</name>
<keyword evidence="4" id="KW-1185">Reference proteome</keyword>